<sequence length="88" mass="9337">MASPPVVDAQVTIESPVLDLAPADALPNDSQQDVDVEAVVPVRVLVKCVYGMPNDVVDLPEVEAQIATRAGQVCDQPASVVFARALRR</sequence>
<protein>
    <submittedName>
        <fullName evidence="1">Uncharacterized protein</fullName>
    </submittedName>
</protein>
<evidence type="ECO:0000313" key="2">
    <source>
        <dbReference type="Proteomes" id="UP000217994"/>
    </source>
</evidence>
<accession>A0A2A4FGG4</accession>
<gene>
    <name evidence="1" type="ORF">BZL54_09175</name>
</gene>
<evidence type="ECO:0000313" key="1">
    <source>
        <dbReference type="EMBL" id="PCE32813.1"/>
    </source>
</evidence>
<dbReference type="AlphaFoldDB" id="A0A2A4FGG4"/>
<organism evidence="1 2">
    <name type="scientific">Burkholderia ubonensis subsp. mesacidophila</name>
    <dbReference type="NCBI Taxonomy" id="265293"/>
    <lineage>
        <taxon>Bacteria</taxon>
        <taxon>Pseudomonadati</taxon>
        <taxon>Pseudomonadota</taxon>
        <taxon>Betaproteobacteria</taxon>
        <taxon>Burkholderiales</taxon>
        <taxon>Burkholderiaceae</taxon>
        <taxon>Burkholderia</taxon>
        <taxon>Burkholderia cepacia complex</taxon>
    </lineage>
</organism>
<comment type="caution">
    <text evidence="1">The sequence shown here is derived from an EMBL/GenBank/DDBJ whole genome shotgun (WGS) entry which is preliminary data.</text>
</comment>
<proteinExistence type="predicted"/>
<dbReference type="EMBL" id="MTZU01000024">
    <property type="protein sequence ID" value="PCE32813.1"/>
    <property type="molecule type" value="Genomic_DNA"/>
</dbReference>
<name>A0A2A4FGG4_9BURK</name>
<dbReference type="Proteomes" id="UP000217994">
    <property type="component" value="Unassembled WGS sequence"/>
</dbReference>
<reference evidence="1 2" key="1">
    <citation type="submission" date="2017-01" db="EMBL/GenBank/DDBJ databases">
        <title>Whole-Genome Shotgun Sequencing of Two beta-Proteobacterial Species in Search of the Bulgecin Biosynthetic Cluster.</title>
        <authorList>
            <person name="Horsman M.E."/>
            <person name="Marous D.R."/>
            <person name="Li R."/>
            <person name="Oliver R.A."/>
            <person name="Byun B."/>
            <person name="Emrich S.J."/>
            <person name="Boggess B."/>
            <person name="Townsend C.A."/>
            <person name="Mobashery S."/>
        </authorList>
    </citation>
    <scope>NUCLEOTIDE SEQUENCE [LARGE SCALE GENOMIC DNA]</scope>
    <source>
        <strain evidence="1 2">ATCC 31433</strain>
    </source>
</reference>